<feature type="domain" description="C2H2-type" evidence="12">
    <location>
        <begin position="155"/>
        <end position="182"/>
    </location>
</feature>
<evidence type="ECO:0000256" key="4">
    <source>
        <dbReference type="ARBA" id="ARBA00022771"/>
    </source>
</evidence>
<dbReference type="Gene3D" id="3.30.160.60">
    <property type="entry name" value="Classic Zinc Finger"/>
    <property type="match status" value="10"/>
</dbReference>
<accession>A0A1B0EWZ8</accession>
<feature type="domain" description="C2H2-type" evidence="12">
    <location>
        <begin position="581"/>
        <end position="608"/>
    </location>
</feature>
<feature type="region of interest" description="Disordered" evidence="11">
    <location>
        <begin position="57"/>
        <end position="76"/>
    </location>
</feature>
<dbReference type="VEuPathDB" id="VectorBase:LLONM1_012038"/>
<feature type="domain" description="C2H2-type" evidence="12">
    <location>
        <begin position="335"/>
        <end position="362"/>
    </location>
</feature>
<keyword evidence="2" id="KW-0479">Metal-binding</keyword>
<feature type="domain" description="C2H2-type" evidence="12">
    <location>
        <begin position="609"/>
        <end position="636"/>
    </location>
</feature>
<evidence type="ECO:0000259" key="12">
    <source>
        <dbReference type="PROSITE" id="PS50157"/>
    </source>
</evidence>
<feature type="region of interest" description="Disordered" evidence="11">
    <location>
        <begin position="202"/>
        <end position="231"/>
    </location>
</feature>
<feature type="domain" description="C2H2-type" evidence="12">
    <location>
        <begin position="712"/>
        <end position="734"/>
    </location>
</feature>
<feature type="domain" description="C2H2-type" evidence="12">
    <location>
        <begin position="364"/>
        <end position="392"/>
    </location>
</feature>
<feature type="compositionally biased region" description="Polar residues" evidence="11">
    <location>
        <begin position="212"/>
        <end position="226"/>
    </location>
</feature>
<dbReference type="InterPro" id="IPR036236">
    <property type="entry name" value="Znf_C2H2_sf"/>
</dbReference>
<dbReference type="PANTHER" id="PTHR24393:SF34">
    <property type="entry name" value="PR_SET DOMAIN 13"/>
    <property type="match status" value="1"/>
</dbReference>
<feature type="compositionally biased region" description="Basic and acidic residues" evidence="11">
    <location>
        <begin position="283"/>
        <end position="304"/>
    </location>
</feature>
<dbReference type="GO" id="GO:0000978">
    <property type="term" value="F:RNA polymerase II cis-regulatory region sequence-specific DNA binding"/>
    <property type="evidence" value="ECO:0007669"/>
    <property type="project" value="TreeGrafter"/>
</dbReference>
<keyword evidence="4 10" id="KW-0863">Zinc-finger</keyword>
<proteinExistence type="predicted"/>
<dbReference type="Proteomes" id="UP000092461">
    <property type="component" value="Unassembled WGS sequence"/>
</dbReference>
<dbReference type="VEuPathDB" id="VectorBase:LLOJ008992"/>
<feature type="domain" description="C2H2-type" evidence="12">
    <location>
        <begin position="639"/>
        <end position="661"/>
    </location>
</feature>
<dbReference type="FunFam" id="3.30.160.60:FF:000646">
    <property type="entry name" value="Myeloid zinc finger 1"/>
    <property type="match status" value="1"/>
</dbReference>
<feature type="compositionally biased region" description="Basic and acidic residues" evidence="11">
    <location>
        <begin position="100"/>
        <end position="114"/>
    </location>
</feature>
<dbReference type="PROSITE" id="PS50157">
    <property type="entry name" value="ZINC_FINGER_C2H2_2"/>
    <property type="match status" value="15"/>
</dbReference>
<organism evidence="13 14">
    <name type="scientific">Lutzomyia longipalpis</name>
    <name type="common">Sand fly</name>
    <dbReference type="NCBI Taxonomy" id="7200"/>
    <lineage>
        <taxon>Eukaryota</taxon>
        <taxon>Metazoa</taxon>
        <taxon>Ecdysozoa</taxon>
        <taxon>Arthropoda</taxon>
        <taxon>Hexapoda</taxon>
        <taxon>Insecta</taxon>
        <taxon>Pterygota</taxon>
        <taxon>Neoptera</taxon>
        <taxon>Endopterygota</taxon>
        <taxon>Diptera</taxon>
        <taxon>Nematocera</taxon>
        <taxon>Psychodoidea</taxon>
        <taxon>Psychodidae</taxon>
        <taxon>Lutzomyia</taxon>
        <taxon>Lutzomyia</taxon>
    </lineage>
</organism>
<protein>
    <recommendedName>
        <fullName evidence="12">C2H2-type domain-containing protein</fullName>
    </recommendedName>
</protein>
<comment type="subcellular location">
    <subcellularLocation>
        <location evidence="1">Nucleus</location>
    </subcellularLocation>
</comment>
<keyword evidence="5" id="KW-0862">Zinc</keyword>
<dbReference type="FunFam" id="3.30.160.60:FF:000446">
    <property type="entry name" value="Zinc finger protein"/>
    <property type="match status" value="3"/>
</dbReference>
<evidence type="ECO:0000313" key="14">
    <source>
        <dbReference type="Proteomes" id="UP000092461"/>
    </source>
</evidence>
<keyword evidence="6" id="KW-0805">Transcription regulation</keyword>
<sequence length="789" mass="91856">MCWSQKKRRSAMRKDRVVKDCQYCGKKYKFTKSLSKHIEKAHKAVKDEVENEILEEELKRNPAELADNPQSITEKESVVFDQLNRIIKSEPESEDNDEEEHSRKAPEDPREKEEVKIQAKIEFIDIQESSLCDEKGKKDFSTRCARTTEKGEKEYICAICKKIYPRPSRLRRHFRKHTGEKRTKWFNCNTCQKQFSTEEKLTKHNLRKHSSNEGSCVNQKTSNGQANGEDPTELSLISLQEDTRNSFENSDERDILGEVDIKLEPDEADDGGEVDEFADFYPDENHHSEDDKLKENFRKKEEKLPTAVKPKTGTKRPKEARRTDAGGLPKRGGPFKCTYCRLSYSHQKFLDRHLLYHTEKEKPFPCKSCEKQFDKSSELRFHREKVHAQEKCDVCGEMMVSLHDRQRHKTMHAEKKYKFECGICQKRLCRLKSLQNHIERTHMGEKFKCEICLKGFPRVGLLMAHSIEKHGNEKPFSCKMCGFKVNRLASLRSHMITHTKEKNFHCETCGKAFGHSSTFHKHLRMHERAKMPPPIRDKLDEVARARETRERLFQCEVCAKAFIRMADLKLHLRFHSDVRPYKCTVCPKAFHSSSIMKNHIDRHFGIRKHVCKHCGLTYTDPTGLRRHLVKHGDSRVKTFACDQCGKIFVQKYQLIRHTSTHIPGSQTRRRGGVHPREKREEYQCRLCQKVYIHKSGLKKHLQKHGDGCGKQIECPQCNKRYLDAEELGRHLDTHVNPVVTEVSYPSLIVTPAMQQDIFLPPTTQVIILPGGQQKEQEGHEGFPETSQEG</sequence>
<dbReference type="SUPFAM" id="SSF57667">
    <property type="entry name" value="beta-beta-alpha zinc fingers"/>
    <property type="match status" value="7"/>
</dbReference>
<evidence type="ECO:0000313" key="13">
    <source>
        <dbReference type="EnsemblMetazoa" id="LLOJ008992-PA"/>
    </source>
</evidence>
<dbReference type="EnsemblMetazoa" id="LLOJ008992-RA">
    <property type="protein sequence ID" value="LLOJ008992-PA"/>
    <property type="gene ID" value="LLOJ008992"/>
</dbReference>
<feature type="domain" description="C2H2-type" evidence="12">
    <location>
        <begin position="504"/>
        <end position="531"/>
    </location>
</feature>
<dbReference type="GO" id="GO:0008270">
    <property type="term" value="F:zinc ion binding"/>
    <property type="evidence" value="ECO:0007669"/>
    <property type="project" value="UniProtKB-KW"/>
</dbReference>
<dbReference type="PROSITE" id="PS00028">
    <property type="entry name" value="ZINC_FINGER_C2H2_1"/>
    <property type="match status" value="15"/>
</dbReference>
<feature type="domain" description="C2H2-type" evidence="12">
    <location>
        <begin position="419"/>
        <end position="447"/>
    </location>
</feature>
<feature type="domain" description="C2H2-type" evidence="12">
    <location>
        <begin position="447"/>
        <end position="475"/>
    </location>
</feature>
<dbReference type="GO" id="GO:0001228">
    <property type="term" value="F:DNA-binding transcription activator activity, RNA polymerase II-specific"/>
    <property type="evidence" value="ECO:0007669"/>
    <property type="project" value="TreeGrafter"/>
</dbReference>
<feature type="domain" description="C2H2-type" evidence="12">
    <location>
        <begin position="19"/>
        <end position="47"/>
    </location>
</feature>
<feature type="domain" description="C2H2-type" evidence="12">
    <location>
        <begin position="476"/>
        <end position="503"/>
    </location>
</feature>
<keyword evidence="3" id="KW-0677">Repeat</keyword>
<dbReference type="InterPro" id="IPR013087">
    <property type="entry name" value="Znf_C2H2_type"/>
</dbReference>
<evidence type="ECO:0000256" key="1">
    <source>
        <dbReference type="ARBA" id="ARBA00004123"/>
    </source>
</evidence>
<dbReference type="PANTHER" id="PTHR24393">
    <property type="entry name" value="ZINC FINGER PROTEIN"/>
    <property type="match status" value="1"/>
</dbReference>
<keyword evidence="7" id="KW-0238">DNA-binding</keyword>
<name>A0A1B0EWZ8_LUTLO</name>
<keyword evidence="8" id="KW-0804">Transcription</keyword>
<evidence type="ECO:0000256" key="7">
    <source>
        <dbReference type="ARBA" id="ARBA00023125"/>
    </source>
</evidence>
<evidence type="ECO:0000256" key="9">
    <source>
        <dbReference type="ARBA" id="ARBA00023242"/>
    </source>
</evidence>
<evidence type="ECO:0000256" key="3">
    <source>
        <dbReference type="ARBA" id="ARBA00022737"/>
    </source>
</evidence>
<evidence type="ECO:0000256" key="8">
    <source>
        <dbReference type="ARBA" id="ARBA00023163"/>
    </source>
</evidence>
<evidence type="ECO:0000256" key="2">
    <source>
        <dbReference type="ARBA" id="ARBA00022723"/>
    </source>
</evidence>
<dbReference type="AlphaFoldDB" id="A0A1B0EWZ8"/>
<feature type="domain" description="C2H2-type" evidence="12">
    <location>
        <begin position="553"/>
        <end position="580"/>
    </location>
</feature>
<reference evidence="13" key="1">
    <citation type="submission" date="2020-05" db="UniProtKB">
        <authorList>
            <consortium name="EnsemblMetazoa"/>
        </authorList>
    </citation>
    <scope>IDENTIFICATION</scope>
    <source>
        <strain evidence="13">Jacobina</strain>
    </source>
</reference>
<dbReference type="Pfam" id="PF00096">
    <property type="entry name" value="zf-C2H2"/>
    <property type="match status" value="7"/>
</dbReference>
<evidence type="ECO:0000256" key="5">
    <source>
        <dbReference type="ARBA" id="ARBA00022833"/>
    </source>
</evidence>
<dbReference type="EMBL" id="AJWK01030698">
    <property type="status" value="NOT_ANNOTATED_CDS"/>
    <property type="molecule type" value="Genomic_DNA"/>
</dbReference>
<feature type="region of interest" description="Disordered" evidence="11">
    <location>
        <begin position="88"/>
        <end position="114"/>
    </location>
</feature>
<feature type="domain" description="C2H2-type" evidence="12">
    <location>
        <begin position="682"/>
        <end position="704"/>
    </location>
</feature>
<feature type="domain" description="C2H2-type" evidence="12">
    <location>
        <begin position="186"/>
        <end position="214"/>
    </location>
</feature>
<evidence type="ECO:0000256" key="6">
    <source>
        <dbReference type="ARBA" id="ARBA00023015"/>
    </source>
</evidence>
<evidence type="ECO:0000256" key="10">
    <source>
        <dbReference type="PROSITE-ProRule" id="PRU00042"/>
    </source>
</evidence>
<feature type="region of interest" description="Disordered" evidence="11">
    <location>
        <begin position="281"/>
        <end position="328"/>
    </location>
</feature>
<keyword evidence="9" id="KW-0539">Nucleus</keyword>
<dbReference type="GO" id="GO:0005634">
    <property type="term" value="C:nucleus"/>
    <property type="evidence" value="ECO:0007669"/>
    <property type="project" value="UniProtKB-SubCell"/>
</dbReference>
<evidence type="ECO:0000256" key="11">
    <source>
        <dbReference type="SAM" id="MobiDB-lite"/>
    </source>
</evidence>
<keyword evidence="14" id="KW-1185">Reference proteome</keyword>
<dbReference type="SMART" id="SM00355">
    <property type="entry name" value="ZnF_C2H2"/>
    <property type="match status" value="16"/>
</dbReference>